<evidence type="ECO:0000313" key="1">
    <source>
        <dbReference type="EMBL" id="MBS9535478.1"/>
    </source>
</evidence>
<organism evidence="1 2">
    <name type="scientific">Mycolicibacter acidiphilus</name>
    <dbReference type="NCBI Taxonomy" id="2835306"/>
    <lineage>
        <taxon>Bacteria</taxon>
        <taxon>Bacillati</taxon>
        <taxon>Actinomycetota</taxon>
        <taxon>Actinomycetes</taxon>
        <taxon>Mycobacteriales</taxon>
        <taxon>Mycobacteriaceae</taxon>
        <taxon>Mycolicibacter</taxon>
    </lineage>
</organism>
<reference evidence="1 2" key="1">
    <citation type="submission" date="2021-05" db="EMBL/GenBank/DDBJ databases">
        <title>Mycobacterium acidophilum sp. nov., an extremely acid-tolerant member of the genus Mycobacterium.</title>
        <authorList>
            <person name="Xia J."/>
        </authorList>
    </citation>
    <scope>NUCLEOTIDE SEQUENCE [LARGE SCALE GENOMIC DNA]</scope>
    <source>
        <strain evidence="1 2">M1</strain>
    </source>
</reference>
<dbReference type="InterPro" id="IPR021710">
    <property type="entry name" value="DUF3293"/>
</dbReference>
<proteinExistence type="predicted"/>
<gene>
    <name evidence="1" type="ORF">KIH27_17980</name>
</gene>
<comment type="caution">
    <text evidence="1">The sequence shown here is derived from an EMBL/GenBank/DDBJ whole genome shotgun (WGS) entry which is preliminary data.</text>
</comment>
<dbReference type="RefSeq" id="WP_214094336.1">
    <property type="nucleotide sequence ID" value="NZ_JAHCLR010000045.1"/>
</dbReference>
<evidence type="ECO:0000313" key="2">
    <source>
        <dbReference type="Proteomes" id="UP001519535"/>
    </source>
</evidence>
<dbReference type="Proteomes" id="UP001519535">
    <property type="component" value="Unassembled WGS sequence"/>
</dbReference>
<accession>A0ABS5RPJ2</accession>
<keyword evidence="2" id="KW-1185">Reference proteome</keyword>
<dbReference type="Pfam" id="PF11697">
    <property type="entry name" value="DUF3293"/>
    <property type="match status" value="1"/>
</dbReference>
<protein>
    <submittedName>
        <fullName evidence="1">DUF3293 domain-containing protein</fullName>
    </submittedName>
</protein>
<name>A0ABS5RPJ2_9MYCO</name>
<dbReference type="EMBL" id="JAHCLR010000045">
    <property type="protein sequence ID" value="MBS9535478.1"/>
    <property type="molecule type" value="Genomic_DNA"/>
</dbReference>
<sequence>MREFTDFEWASDAVLAGLAAEPFPWEHYLNTKVEFDGYGTLHPLEVDEIGDQEPRLESLHVITAVQPDGDPNSPDSQARLAVLDHHLREHRLESLRAVGVALDDTHREESRAVFGLDDDDARDLGRKFGQVAIFAWAGPHWTLLACASNRQTRRGWRWESH</sequence>